<dbReference type="InterPro" id="IPR050266">
    <property type="entry name" value="AB_hydrolase_sf"/>
</dbReference>
<dbReference type="KEGG" id="axx:ERS451415_03631"/>
<proteinExistence type="predicted"/>
<feature type="transmembrane region" description="Helical" evidence="1">
    <location>
        <begin position="105"/>
        <end position="127"/>
    </location>
</feature>
<sequence length="311" mass="33959">MLDASLEPRLEFVTCASPAGLHRMAYWEWGDPANDQVLVCVHGLTRSGRDFDTLARRLAGQYRVVCPDVVGRGRSDWLANPAFYTVPQYVSDMVTLVARLRPATLAWVGTSMGGLIGLGLAGAAAFARAMLPLRPHAGMLPPQDGIRLSRLVLNDVGPRLETSALARIGQYVGEPGAFASFPEAVAAMRANSETFGPHTDAQWDHLARFVYPEQGGQWVKHYDLALAQPMALQTGDELAAGEQILWRSYDAVDCPILIVRGEHSDLLTRATVDEMRQRNPRARVYEVRGVGHAPTLMADDQVAAVADFLLT</sequence>
<dbReference type="GO" id="GO:0016020">
    <property type="term" value="C:membrane"/>
    <property type="evidence" value="ECO:0007669"/>
    <property type="project" value="TreeGrafter"/>
</dbReference>
<dbReference type="PANTHER" id="PTHR43798:SF33">
    <property type="entry name" value="HYDROLASE, PUTATIVE (AFU_ORTHOLOGUE AFUA_2G14860)-RELATED"/>
    <property type="match status" value="1"/>
</dbReference>
<organism evidence="3 4">
    <name type="scientific">Alcaligenes xylosoxydans xylosoxydans</name>
    <name type="common">Achromobacter xylosoxidans</name>
    <dbReference type="NCBI Taxonomy" id="85698"/>
    <lineage>
        <taxon>Bacteria</taxon>
        <taxon>Pseudomonadati</taxon>
        <taxon>Pseudomonadota</taxon>
        <taxon>Betaproteobacteria</taxon>
        <taxon>Burkholderiales</taxon>
        <taxon>Alcaligenaceae</taxon>
        <taxon>Achromobacter</taxon>
    </lineage>
</organism>
<dbReference type="GeneID" id="75277531"/>
<dbReference type="PRINTS" id="PR00111">
    <property type="entry name" value="ABHYDROLASE"/>
</dbReference>
<evidence type="ECO:0000313" key="3">
    <source>
        <dbReference type="EMBL" id="MCZ8402097.1"/>
    </source>
</evidence>
<dbReference type="PANTHER" id="PTHR43798">
    <property type="entry name" value="MONOACYLGLYCEROL LIPASE"/>
    <property type="match status" value="1"/>
</dbReference>
<dbReference type="Proteomes" id="UP001141992">
    <property type="component" value="Unassembled WGS sequence"/>
</dbReference>
<accession>A0A0D6I0C6</accession>
<comment type="caution">
    <text evidence="3">The sequence shown here is derived from an EMBL/GenBank/DDBJ whole genome shotgun (WGS) entry which is preliminary data.</text>
</comment>
<accession>A0A0M7CXL0</accession>
<dbReference type="EMBL" id="JAPZVI010000007">
    <property type="protein sequence ID" value="MCZ8402097.1"/>
    <property type="molecule type" value="Genomic_DNA"/>
</dbReference>
<dbReference type="RefSeq" id="WP_006385110.1">
    <property type="nucleotide sequence ID" value="NZ_CAXONT010000185.1"/>
</dbReference>
<protein>
    <submittedName>
        <fullName evidence="3">Alpha/beta hydrolase</fullName>
    </submittedName>
</protein>
<gene>
    <name evidence="3" type="ORF">O9570_11625</name>
</gene>
<dbReference type="SUPFAM" id="SSF53474">
    <property type="entry name" value="alpha/beta-Hydrolases"/>
    <property type="match status" value="1"/>
</dbReference>
<name>A0A0D6I0C6_ALCXX</name>
<evidence type="ECO:0000259" key="2">
    <source>
        <dbReference type="Pfam" id="PF12697"/>
    </source>
</evidence>
<keyword evidence="1" id="KW-0472">Membrane</keyword>
<reference evidence="3" key="1">
    <citation type="submission" date="2022-12" db="EMBL/GenBank/DDBJ databases">
        <authorList>
            <person name="Voronina O.L."/>
            <person name="Kunda M.S."/>
            <person name="Ryzhova N."/>
            <person name="Aksenova E.I."/>
        </authorList>
    </citation>
    <scope>NUCLEOTIDE SEQUENCE</scope>
    <source>
        <strain evidence="3">SCCH136:Ach223948</strain>
    </source>
</reference>
<dbReference type="InterPro" id="IPR000073">
    <property type="entry name" value="AB_hydrolase_1"/>
</dbReference>
<dbReference type="eggNOG" id="COG2021">
    <property type="taxonomic scope" value="Bacteria"/>
</dbReference>
<dbReference type="GO" id="GO:0016787">
    <property type="term" value="F:hydrolase activity"/>
    <property type="evidence" value="ECO:0007669"/>
    <property type="project" value="UniProtKB-KW"/>
</dbReference>
<dbReference type="Pfam" id="PF12697">
    <property type="entry name" value="Abhydrolase_6"/>
    <property type="match status" value="1"/>
</dbReference>
<dbReference type="Gene3D" id="3.40.50.1820">
    <property type="entry name" value="alpha/beta hydrolase"/>
    <property type="match status" value="1"/>
</dbReference>
<keyword evidence="3" id="KW-0378">Hydrolase</keyword>
<keyword evidence="1" id="KW-0812">Transmembrane</keyword>
<evidence type="ECO:0000256" key="1">
    <source>
        <dbReference type="SAM" id="Phobius"/>
    </source>
</evidence>
<feature type="domain" description="AB hydrolase-1" evidence="2">
    <location>
        <begin position="38"/>
        <end position="304"/>
    </location>
</feature>
<evidence type="ECO:0000313" key="4">
    <source>
        <dbReference type="Proteomes" id="UP001141992"/>
    </source>
</evidence>
<dbReference type="InterPro" id="IPR029058">
    <property type="entry name" value="AB_hydrolase_fold"/>
</dbReference>
<dbReference type="AlphaFoldDB" id="A0A0D6I0C6"/>
<keyword evidence="1" id="KW-1133">Transmembrane helix</keyword>